<sequence>MAADLMLIEVGRGVRRPLAAKALTLRVVLQHHLAHQWTLVVHVATRHCPLASAAASSSAEHRHQIANHFFLLSLFLFYKLVKKMKRRMLEVLTKNNEEN</sequence>
<comment type="caution">
    <text evidence="1">The sequence shown here is derived from an EMBL/GenBank/DDBJ whole genome shotgun (WGS) entry which is preliminary data.</text>
</comment>
<evidence type="ECO:0000313" key="2">
    <source>
        <dbReference type="Proteomes" id="UP000276133"/>
    </source>
</evidence>
<reference evidence="1 2" key="1">
    <citation type="journal article" date="2018" name="Sci. Rep.">
        <title>Genomic signatures of local adaptation to the degree of environmental predictability in rotifers.</title>
        <authorList>
            <person name="Franch-Gras L."/>
            <person name="Hahn C."/>
            <person name="Garcia-Roger E.M."/>
            <person name="Carmona M.J."/>
            <person name="Serra M."/>
            <person name="Gomez A."/>
        </authorList>
    </citation>
    <scope>NUCLEOTIDE SEQUENCE [LARGE SCALE GENOMIC DNA]</scope>
    <source>
        <strain evidence="1">HYR1</strain>
    </source>
</reference>
<keyword evidence="2" id="KW-1185">Reference proteome</keyword>
<proteinExistence type="predicted"/>
<dbReference type="EMBL" id="REGN01000928">
    <property type="protein sequence ID" value="RNA38072.1"/>
    <property type="molecule type" value="Genomic_DNA"/>
</dbReference>
<gene>
    <name evidence="1" type="ORF">BpHYR1_051030</name>
</gene>
<dbReference type="Proteomes" id="UP000276133">
    <property type="component" value="Unassembled WGS sequence"/>
</dbReference>
<organism evidence="1 2">
    <name type="scientific">Brachionus plicatilis</name>
    <name type="common">Marine rotifer</name>
    <name type="synonym">Brachionus muelleri</name>
    <dbReference type="NCBI Taxonomy" id="10195"/>
    <lineage>
        <taxon>Eukaryota</taxon>
        <taxon>Metazoa</taxon>
        <taxon>Spiralia</taxon>
        <taxon>Gnathifera</taxon>
        <taxon>Rotifera</taxon>
        <taxon>Eurotatoria</taxon>
        <taxon>Monogononta</taxon>
        <taxon>Pseudotrocha</taxon>
        <taxon>Ploima</taxon>
        <taxon>Brachionidae</taxon>
        <taxon>Brachionus</taxon>
    </lineage>
</organism>
<accession>A0A3M7SQV8</accession>
<protein>
    <submittedName>
        <fullName evidence="1">Uncharacterized protein</fullName>
    </submittedName>
</protein>
<name>A0A3M7SQV8_BRAPC</name>
<dbReference type="AlphaFoldDB" id="A0A3M7SQV8"/>
<evidence type="ECO:0000313" key="1">
    <source>
        <dbReference type="EMBL" id="RNA38072.1"/>
    </source>
</evidence>